<dbReference type="OrthoDB" id="121597at2"/>
<dbReference type="AlphaFoldDB" id="A0A2M8R124"/>
<reference evidence="2 3" key="1">
    <citation type="submission" date="2017-11" db="EMBL/GenBank/DDBJ databases">
        <title>Bradyrhizobium forestalis sp. nov., an efficient nitrogen-fixing bacterium isolated from nodules of forest legume species in the Amazon.</title>
        <authorList>
            <person name="Costa E.M."/>
            <person name="Guimaraes A."/>
            <person name="Carvalho T.S."/>
            <person name="Rodrigues T.L."/>
            <person name="Ribeiro P.R.A."/>
            <person name="Lebbe L."/>
            <person name="Willems A."/>
            <person name="Moreira F.M.S."/>
        </authorList>
    </citation>
    <scope>NUCLEOTIDE SEQUENCE [LARGE SCALE GENOMIC DNA]</scope>
    <source>
        <strain evidence="2 3">INPA54B</strain>
    </source>
</reference>
<dbReference type="EMBL" id="PGVG01000035">
    <property type="protein sequence ID" value="PJG51518.1"/>
    <property type="molecule type" value="Genomic_DNA"/>
</dbReference>
<dbReference type="InterPro" id="IPR007712">
    <property type="entry name" value="RelE/ParE_toxin"/>
</dbReference>
<evidence type="ECO:0000313" key="3">
    <source>
        <dbReference type="Proteomes" id="UP000231194"/>
    </source>
</evidence>
<dbReference type="InterPro" id="IPR035093">
    <property type="entry name" value="RelE/ParE_toxin_dom_sf"/>
</dbReference>
<comment type="caution">
    <text evidence="2">The sequence shown here is derived from an EMBL/GenBank/DDBJ whole genome shotgun (WGS) entry which is preliminary data.</text>
</comment>
<sequence>MILLSPDAVEDVERLRLFLDQHSPSAAQRALASIWRAIERLEEFPNLGMQTDDAELRQIVVRFGASGYIVRYAVLAETQDILITRIWHGRETRKTEE</sequence>
<evidence type="ECO:0000256" key="1">
    <source>
        <dbReference type="ARBA" id="ARBA00022649"/>
    </source>
</evidence>
<keyword evidence="1" id="KW-1277">Toxin-antitoxin system</keyword>
<evidence type="ECO:0000313" key="2">
    <source>
        <dbReference type="EMBL" id="PJG51518.1"/>
    </source>
</evidence>
<keyword evidence="3" id="KW-1185">Reference proteome</keyword>
<dbReference type="Proteomes" id="UP000231194">
    <property type="component" value="Unassembled WGS sequence"/>
</dbReference>
<dbReference type="Gene3D" id="3.30.2310.20">
    <property type="entry name" value="RelE-like"/>
    <property type="match status" value="1"/>
</dbReference>
<dbReference type="RefSeq" id="WP_100235433.1">
    <property type="nucleotide sequence ID" value="NZ_PGVG01000035.1"/>
</dbReference>
<name>A0A2M8R124_9BRAD</name>
<gene>
    <name evidence="2" type="ORF">CVM73_30320</name>
</gene>
<proteinExistence type="predicted"/>
<organism evidence="2 3">
    <name type="scientific">Bradyrhizobium forestalis</name>
    <dbReference type="NCBI Taxonomy" id="1419263"/>
    <lineage>
        <taxon>Bacteria</taxon>
        <taxon>Pseudomonadati</taxon>
        <taxon>Pseudomonadota</taxon>
        <taxon>Alphaproteobacteria</taxon>
        <taxon>Hyphomicrobiales</taxon>
        <taxon>Nitrobacteraceae</taxon>
        <taxon>Bradyrhizobium</taxon>
    </lineage>
</organism>
<protein>
    <submittedName>
        <fullName evidence="2">Type II toxin-antitoxin system RelE/ParE family toxin</fullName>
    </submittedName>
</protein>
<dbReference type="Pfam" id="PF05016">
    <property type="entry name" value="ParE_toxin"/>
    <property type="match status" value="1"/>
</dbReference>
<accession>A0A2M8R124</accession>